<protein>
    <submittedName>
        <fullName evidence="2">Phosphotransferase enzyme family protein</fullName>
    </submittedName>
</protein>
<name>A0A1H0SWD9_9BACT</name>
<feature type="domain" description="Aminoglycoside phosphotransferase" evidence="1">
    <location>
        <begin position="39"/>
        <end position="253"/>
    </location>
</feature>
<dbReference type="RefSeq" id="WP_143005513.1">
    <property type="nucleotide sequence ID" value="NZ_FNJI01000021.1"/>
</dbReference>
<dbReference type="SUPFAM" id="SSF56112">
    <property type="entry name" value="Protein kinase-like (PK-like)"/>
    <property type="match status" value="1"/>
</dbReference>
<dbReference type="Proteomes" id="UP000199073">
    <property type="component" value="Unassembled WGS sequence"/>
</dbReference>
<dbReference type="GO" id="GO:0016740">
    <property type="term" value="F:transferase activity"/>
    <property type="evidence" value="ECO:0007669"/>
    <property type="project" value="UniProtKB-KW"/>
</dbReference>
<dbReference type="EMBL" id="FNJI01000021">
    <property type="protein sequence ID" value="SDP46097.1"/>
    <property type="molecule type" value="Genomic_DNA"/>
</dbReference>
<gene>
    <name evidence="2" type="ORF">SAMN05660330_02832</name>
</gene>
<dbReference type="Gene3D" id="3.30.200.20">
    <property type="entry name" value="Phosphorylase Kinase, domain 1"/>
    <property type="match status" value="1"/>
</dbReference>
<dbReference type="InterPro" id="IPR002575">
    <property type="entry name" value="Aminoglycoside_PTrfase"/>
</dbReference>
<dbReference type="STRING" id="91360.SAMN05660330_02832"/>
<evidence type="ECO:0000313" key="3">
    <source>
        <dbReference type="Proteomes" id="UP000199073"/>
    </source>
</evidence>
<reference evidence="2 3" key="1">
    <citation type="submission" date="2016-10" db="EMBL/GenBank/DDBJ databases">
        <authorList>
            <person name="de Groot N.N."/>
        </authorList>
    </citation>
    <scope>NUCLEOTIDE SEQUENCE [LARGE SCALE GENOMIC DNA]</scope>
    <source>
        <strain evidence="2 3">DSM 12130</strain>
    </source>
</reference>
<organism evidence="2 3">
    <name type="scientific">Desulforhopalus singaporensis</name>
    <dbReference type="NCBI Taxonomy" id="91360"/>
    <lineage>
        <taxon>Bacteria</taxon>
        <taxon>Pseudomonadati</taxon>
        <taxon>Thermodesulfobacteriota</taxon>
        <taxon>Desulfobulbia</taxon>
        <taxon>Desulfobulbales</taxon>
        <taxon>Desulfocapsaceae</taxon>
        <taxon>Desulforhopalus</taxon>
    </lineage>
</organism>
<dbReference type="Pfam" id="PF01636">
    <property type="entry name" value="APH"/>
    <property type="match status" value="1"/>
</dbReference>
<proteinExistence type="predicted"/>
<keyword evidence="2" id="KW-0808">Transferase</keyword>
<accession>A0A1H0SWD9</accession>
<dbReference type="InterPro" id="IPR011009">
    <property type="entry name" value="Kinase-like_dom_sf"/>
</dbReference>
<dbReference type="Gene3D" id="3.90.1200.10">
    <property type="match status" value="1"/>
</dbReference>
<sequence>MHPRSPSDPFQRYQTEVARYLKTQDMSHVEGLGGREAEVIPLARGEYNLNYLVTTATTKLVFRINMGTQIGRDDQIVYEFNTLRLLEKSGVTPKPYHVDDSREIIDRGIGIMEFLEGAHLDYNLDLLGAARTFAAIHSLEITDRHNHLIREDRPLTLIFKECARLVDDYCNSPLADDSISSYLKEVLDWADTARKKESYFHRAPFFCIVNSEVNSNNFIVNRKRRTTHLIDWEMARWGDPSTDLCHFCSALTTLWKSDYRMTATDRREFIKQYKNHIGCPHLRDSLEDRMKLKDPFVYLRGISWSAMAWAAYQTGFAGIRNETTWQKLQEYMQLDFIKSLFDPFISSPS</sequence>
<evidence type="ECO:0000313" key="2">
    <source>
        <dbReference type="EMBL" id="SDP46097.1"/>
    </source>
</evidence>
<evidence type="ECO:0000259" key="1">
    <source>
        <dbReference type="Pfam" id="PF01636"/>
    </source>
</evidence>
<dbReference type="AlphaFoldDB" id="A0A1H0SWD9"/>
<keyword evidence="3" id="KW-1185">Reference proteome</keyword>
<dbReference type="PANTHER" id="PTHR21310">
    <property type="entry name" value="AMINOGLYCOSIDE PHOSPHOTRANSFERASE-RELATED-RELATED"/>
    <property type="match status" value="1"/>
</dbReference>
<dbReference type="InterPro" id="IPR051678">
    <property type="entry name" value="AGP_Transferase"/>
</dbReference>
<dbReference type="OrthoDB" id="3171511at2"/>